<feature type="region of interest" description="Disordered" evidence="1">
    <location>
        <begin position="61"/>
        <end position="104"/>
    </location>
</feature>
<feature type="compositionally biased region" description="Basic and acidic residues" evidence="1">
    <location>
        <begin position="61"/>
        <end position="70"/>
    </location>
</feature>
<reference evidence="2" key="2">
    <citation type="submission" date="2021-08" db="EMBL/GenBank/DDBJ databases">
        <authorList>
            <person name="Tani A."/>
            <person name="Ola A."/>
            <person name="Ogura Y."/>
            <person name="Katsura K."/>
            <person name="Hayashi T."/>
        </authorList>
    </citation>
    <scope>NUCLEOTIDE SEQUENCE</scope>
    <source>
        <strain evidence="2">DSM 16372</strain>
    </source>
</reference>
<comment type="caution">
    <text evidence="2">The sequence shown here is derived from an EMBL/GenBank/DDBJ whole genome shotgun (WGS) entry which is preliminary data.</text>
</comment>
<evidence type="ECO:0000256" key="1">
    <source>
        <dbReference type="SAM" id="MobiDB-lite"/>
    </source>
</evidence>
<name>A0AAV4ZFA8_9HYPH</name>
<accession>A0AAV4ZFA8</accession>
<keyword evidence="3" id="KW-1185">Reference proteome</keyword>
<feature type="compositionally biased region" description="Low complexity" evidence="1">
    <location>
        <begin position="121"/>
        <end position="130"/>
    </location>
</feature>
<feature type="region of interest" description="Disordered" evidence="1">
    <location>
        <begin position="121"/>
        <end position="175"/>
    </location>
</feature>
<evidence type="ECO:0000313" key="2">
    <source>
        <dbReference type="EMBL" id="GJD86893.1"/>
    </source>
</evidence>
<evidence type="ECO:0000313" key="3">
    <source>
        <dbReference type="Proteomes" id="UP001055247"/>
    </source>
</evidence>
<gene>
    <name evidence="2" type="ORF">BHAOGJBA_0390</name>
</gene>
<dbReference type="EMBL" id="BPQO01000001">
    <property type="protein sequence ID" value="GJD86893.1"/>
    <property type="molecule type" value="Genomic_DNA"/>
</dbReference>
<sequence length="175" mass="19318">MRNHVFFWAIAACLALTGTVEARSRHRGAGHCAIGQMYRPSLGTCQSRALFRRSMRKVATDARGARETLRHAARRDRRQRLREARAAAERPEARPNRLLPTRPVPRADHALDEAAVRAAEAATMPDAPATGPASPPARNGPAPVEFAAIPWTASGPFSLDPRPRYAARSDLDWRR</sequence>
<proteinExistence type="predicted"/>
<dbReference type="AlphaFoldDB" id="A0AAV4ZFA8"/>
<organism evidence="2 3">
    <name type="scientific">Methylobacterium hispanicum</name>
    <dbReference type="NCBI Taxonomy" id="270350"/>
    <lineage>
        <taxon>Bacteria</taxon>
        <taxon>Pseudomonadati</taxon>
        <taxon>Pseudomonadota</taxon>
        <taxon>Alphaproteobacteria</taxon>
        <taxon>Hyphomicrobiales</taxon>
        <taxon>Methylobacteriaceae</taxon>
        <taxon>Methylobacterium</taxon>
    </lineage>
</organism>
<feature type="compositionally biased region" description="Basic residues" evidence="1">
    <location>
        <begin position="71"/>
        <end position="80"/>
    </location>
</feature>
<reference evidence="2" key="1">
    <citation type="journal article" date="2016" name="Front. Microbiol.">
        <title>Genome Sequence of the Piezophilic, Mesophilic Sulfate-Reducing Bacterium Desulfovibrio indicus J2T.</title>
        <authorList>
            <person name="Cao J."/>
            <person name="Maignien L."/>
            <person name="Shao Z."/>
            <person name="Alain K."/>
            <person name="Jebbar M."/>
        </authorList>
    </citation>
    <scope>NUCLEOTIDE SEQUENCE</scope>
    <source>
        <strain evidence="2">DSM 16372</strain>
    </source>
</reference>
<feature type="compositionally biased region" description="Basic and acidic residues" evidence="1">
    <location>
        <begin position="81"/>
        <end position="95"/>
    </location>
</feature>
<dbReference type="Proteomes" id="UP001055247">
    <property type="component" value="Unassembled WGS sequence"/>
</dbReference>
<protein>
    <submittedName>
        <fullName evidence="2">Uncharacterized protein</fullName>
    </submittedName>
</protein>
<feature type="compositionally biased region" description="Basic and acidic residues" evidence="1">
    <location>
        <begin position="161"/>
        <end position="175"/>
    </location>
</feature>